<evidence type="ECO:0000313" key="9">
    <source>
        <dbReference type="Proteomes" id="UP000070133"/>
    </source>
</evidence>
<dbReference type="FunFam" id="1.20.1250.20:FF:000013">
    <property type="entry name" value="MFS general substrate transporter"/>
    <property type="match status" value="1"/>
</dbReference>
<dbReference type="EMBL" id="LFZN01000099">
    <property type="protein sequence ID" value="KXS99092.1"/>
    <property type="molecule type" value="Genomic_DNA"/>
</dbReference>
<dbReference type="Proteomes" id="UP000070133">
    <property type="component" value="Unassembled WGS sequence"/>
</dbReference>
<evidence type="ECO:0000256" key="2">
    <source>
        <dbReference type="ARBA" id="ARBA00022448"/>
    </source>
</evidence>
<gene>
    <name evidence="8" type="ORF">AC578_3524</name>
</gene>
<evidence type="ECO:0000256" key="7">
    <source>
        <dbReference type="SAM" id="Phobius"/>
    </source>
</evidence>
<keyword evidence="3 7" id="KW-0812">Transmembrane</keyword>
<feature type="transmembrane region" description="Helical" evidence="7">
    <location>
        <begin position="236"/>
        <end position="261"/>
    </location>
</feature>
<evidence type="ECO:0000256" key="1">
    <source>
        <dbReference type="ARBA" id="ARBA00004141"/>
    </source>
</evidence>
<dbReference type="SUPFAM" id="SSF103473">
    <property type="entry name" value="MFS general substrate transporter"/>
    <property type="match status" value="1"/>
</dbReference>
<dbReference type="GO" id="GO:0016020">
    <property type="term" value="C:membrane"/>
    <property type="evidence" value="ECO:0007669"/>
    <property type="project" value="UniProtKB-SubCell"/>
</dbReference>
<feature type="transmembrane region" description="Helical" evidence="7">
    <location>
        <begin position="355"/>
        <end position="376"/>
    </location>
</feature>
<evidence type="ECO:0000256" key="3">
    <source>
        <dbReference type="ARBA" id="ARBA00022692"/>
    </source>
</evidence>
<accession>A0A139H9H3</accession>
<dbReference type="OrthoDB" id="3639251at2759"/>
<evidence type="ECO:0000256" key="6">
    <source>
        <dbReference type="SAM" id="MobiDB-lite"/>
    </source>
</evidence>
<dbReference type="Pfam" id="PF07690">
    <property type="entry name" value="MFS_1"/>
    <property type="match status" value="1"/>
</dbReference>
<dbReference type="InterPro" id="IPR011701">
    <property type="entry name" value="MFS"/>
</dbReference>
<reference evidence="8 9" key="1">
    <citation type="submission" date="2015-07" db="EMBL/GenBank/DDBJ databases">
        <title>Comparative genomics of the Sigatoka disease complex on banana suggests a link between parallel evolutionary changes in Pseudocercospora fijiensis and Pseudocercospora eumusae and increased virulence on the banana host.</title>
        <authorList>
            <person name="Chang T.-C."/>
            <person name="Salvucci A."/>
            <person name="Crous P.W."/>
            <person name="Stergiopoulos I."/>
        </authorList>
    </citation>
    <scope>NUCLEOTIDE SEQUENCE [LARGE SCALE GENOMIC DNA]</scope>
    <source>
        <strain evidence="8 9">CBS 114824</strain>
    </source>
</reference>
<feature type="transmembrane region" description="Helical" evidence="7">
    <location>
        <begin position="193"/>
        <end position="211"/>
    </location>
</feature>
<evidence type="ECO:0008006" key="10">
    <source>
        <dbReference type="Google" id="ProtNLM"/>
    </source>
</evidence>
<evidence type="ECO:0000256" key="5">
    <source>
        <dbReference type="ARBA" id="ARBA00023136"/>
    </source>
</evidence>
<feature type="transmembrane region" description="Helical" evidence="7">
    <location>
        <begin position="101"/>
        <end position="123"/>
    </location>
</feature>
<organism evidence="8 9">
    <name type="scientific">Pseudocercospora eumusae</name>
    <dbReference type="NCBI Taxonomy" id="321146"/>
    <lineage>
        <taxon>Eukaryota</taxon>
        <taxon>Fungi</taxon>
        <taxon>Dikarya</taxon>
        <taxon>Ascomycota</taxon>
        <taxon>Pezizomycotina</taxon>
        <taxon>Dothideomycetes</taxon>
        <taxon>Dothideomycetidae</taxon>
        <taxon>Mycosphaerellales</taxon>
        <taxon>Mycosphaerellaceae</taxon>
        <taxon>Pseudocercospora</taxon>
    </lineage>
</organism>
<feature type="transmembrane region" description="Helical" evidence="7">
    <location>
        <begin position="444"/>
        <end position="464"/>
    </location>
</feature>
<comment type="caution">
    <text evidence="8">The sequence shown here is derived from an EMBL/GenBank/DDBJ whole genome shotgun (WGS) entry which is preliminary data.</text>
</comment>
<dbReference type="GO" id="GO:0022857">
    <property type="term" value="F:transmembrane transporter activity"/>
    <property type="evidence" value="ECO:0007669"/>
    <property type="project" value="InterPro"/>
</dbReference>
<keyword evidence="9" id="KW-1185">Reference proteome</keyword>
<keyword evidence="2" id="KW-0813">Transport</keyword>
<feature type="transmembrane region" description="Helical" evidence="7">
    <location>
        <begin position="322"/>
        <end position="343"/>
    </location>
</feature>
<feature type="transmembrane region" description="Helical" evidence="7">
    <location>
        <begin position="383"/>
        <end position="405"/>
    </location>
</feature>
<name>A0A139H9H3_9PEZI</name>
<feature type="transmembrane region" description="Helical" evidence="7">
    <location>
        <begin position="130"/>
        <end position="148"/>
    </location>
</feature>
<feature type="transmembrane region" description="Helical" evidence="7">
    <location>
        <begin position="63"/>
        <end position="81"/>
    </location>
</feature>
<feature type="region of interest" description="Disordered" evidence="6">
    <location>
        <begin position="1"/>
        <end position="24"/>
    </location>
</feature>
<keyword evidence="4 7" id="KW-1133">Transmembrane helix</keyword>
<feature type="transmembrane region" description="Helical" evidence="7">
    <location>
        <begin position="160"/>
        <end position="181"/>
    </location>
</feature>
<dbReference type="Gene3D" id="1.20.1250.20">
    <property type="entry name" value="MFS general substrate transporter like domains"/>
    <property type="match status" value="2"/>
</dbReference>
<dbReference type="InterPro" id="IPR036259">
    <property type="entry name" value="MFS_trans_sf"/>
</dbReference>
<dbReference type="PANTHER" id="PTHR43791">
    <property type="entry name" value="PERMEASE-RELATED"/>
    <property type="match status" value="1"/>
</dbReference>
<evidence type="ECO:0000256" key="4">
    <source>
        <dbReference type="ARBA" id="ARBA00022989"/>
    </source>
</evidence>
<keyword evidence="5 7" id="KW-0472">Membrane</keyword>
<proteinExistence type="predicted"/>
<feature type="transmembrane region" description="Helical" evidence="7">
    <location>
        <begin position="411"/>
        <end position="432"/>
    </location>
</feature>
<feature type="compositionally biased region" description="Basic and acidic residues" evidence="6">
    <location>
        <begin position="11"/>
        <end position="24"/>
    </location>
</feature>
<protein>
    <recommendedName>
        <fullName evidence="10">Major facilitator superfamily (MFS) profile domain-containing protein</fullName>
    </recommendedName>
</protein>
<sequence length="521" mass="58346">MSEKSASIHGVDTKHVEHIHEGGKDHGRDVAAVLEDRDLEAIQPDEREDKETRRIVRKIDMRLLPVLATIYSFALIDRVNLPNARIAGMDEDLQLSVGNRYTLITMTFFVPYVIFQFPANIVIRKLGACLWLSSLVVAWGVVSIGIGFNTSWTQTMGCRVLLGILEAGYYPGCIFLLSCWYLRYEVQKRFSAFYLLALLSSGFSNILAYGLSQMNGVGGLRGWRWIVGSPWCSFEIVLIVLQFIMEGIITVLLGMLGYIAIVDFPDKSTKPGLIVRKPFLSIDEANIVLARIDRDRGDAVVDKLTTKKVLFYLRDWKIWEYAWLYLLNNTVTYSFGFFLPIILKSEMGYSTAMSQVLAFPPYVAAAPWMFFTAWVADRYRKRGLILILNCLAAIMGVAMMGFAYSNPAARYAGVFFGVCGANSNVPTILSYMHNNIVGQMKRSVASALIIGGGAIGGIVASNIFRQQDAPRYVPAMGVVIATQAVSMLHVLKNFWIYARRNRKADRGELVIEGQEGFRHTL</sequence>
<feature type="transmembrane region" description="Helical" evidence="7">
    <location>
        <begin position="476"/>
        <end position="496"/>
    </location>
</feature>
<dbReference type="FunFam" id="1.20.1250.20:FF:000018">
    <property type="entry name" value="MFS transporter permease"/>
    <property type="match status" value="1"/>
</dbReference>
<dbReference type="AlphaFoldDB" id="A0A139H9H3"/>
<dbReference type="PANTHER" id="PTHR43791:SF47">
    <property type="entry name" value="MAJOR FACILITATOR SUPERFAMILY (MFS) PROFILE DOMAIN-CONTAINING PROTEIN-RELATED"/>
    <property type="match status" value="1"/>
</dbReference>
<evidence type="ECO:0000313" key="8">
    <source>
        <dbReference type="EMBL" id="KXS99092.1"/>
    </source>
</evidence>
<comment type="subcellular location">
    <subcellularLocation>
        <location evidence="1">Membrane</location>
        <topology evidence="1">Multi-pass membrane protein</topology>
    </subcellularLocation>
</comment>